<protein>
    <recommendedName>
        <fullName evidence="4">Serine/threonine protein kinase</fullName>
    </recommendedName>
</protein>
<dbReference type="Proteomes" id="UP000695264">
    <property type="component" value="Unassembled WGS sequence"/>
</dbReference>
<sequence>MSLLVTLVAVVVAVAGGTTVYTLLGEDGTGAGRSRDRVGSTGARSGQEPPDGRAPDHPRPPRSPSPSAVTEVGDLPEEYLGTWEVALGTAETDVRRFTLGQGELGDPVFRLDADGPGYHCEFSATLRSAGPPVELSASAVEVAQPATACLPGPVTTLELGPDGRLRRVFADSDEKPLTYTRVDRR</sequence>
<evidence type="ECO:0000256" key="1">
    <source>
        <dbReference type="SAM" id="MobiDB-lite"/>
    </source>
</evidence>
<gene>
    <name evidence="2" type="ORF">HCK00_02290</name>
</gene>
<name>A0ABX1BNW6_9ACTN</name>
<feature type="compositionally biased region" description="Basic and acidic residues" evidence="1">
    <location>
        <begin position="50"/>
        <end position="59"/>
    </location>
</feature>
<dbReference type="EMBL" id="JAATEN010000001">
    <property type="protein sequence ID" value="NJP99401.1"/>
    <property type="molecule type" value="Genomic_DNA"/>
</dbReference>
<feature type="region of interest" description="Disordered" evidence="1">
    <location>
        <begin position="24"/>
        <end position="72"/>
    </location>
</feature>
<keyword evidence="3" id="KW-1185">Reference proteome</keyword>
<dbReference type="RefSeq" id="WP_168099978.1">
    <property type="nucleotide sequence ID" value="NZ_JAATEN010000001.1"/>
</dbReference>
<accession>A0ABX1BNW6</accession>
<reference evidence="2 3" key="1">
    <citation type="submission" date="2020-03" db="EMBL/GenBank/DDBJ databases">
        <title>WGS of actinomycetes isolated from Thailand.</title>
        <authorList>
            <person name="Thawai C."/>
        </authorList>
    </citation>
    <scope>NUCLEOTIDE SEQUENCE [LARGE SCALE GENOMIC DNA]</scope>
    <source>
        <strain evidence="2 3">PLAI 1-29</strain>
    </source>
</reference>
<comment type="caution">
    <text evidence="2">The sequence shown here is derived from an EMBL/GenBank/DDBJ whole genome shotgun (WGS) entry which is preliminary data.</text>
</comment>
<organism evidence="2 3">
    <name type="scientific">Streptomyces zingiberis</name>
    <dbReference type="NCBI Taxonomy" id="2053010"/>
    <lineage>
        <taxon>Bacteria</taxon>
        <taxon>Bacillati</taxon>
        <taxon>Actinomycetota</taxon>
        <taxon>Actinomycetes</taxon>
        <taxon>Kitasatosporales</taxon>
        <taxon>Streptomycetaceae</taxon>
        <taxon>Streptomyces</taxon>
    </lineage>
</organism>
<evidence type="ECO:0000313" key="3">
    <source>
        <dbReference type="Proteomes" id="UP000695264"/>
    </source>
</evidence>
<proteinExistence type="predicted"/>
<evidence type="ECO:0008006" key="4">
    <source>
        <dbReference type="Google" id="ProtNLM"/>
    </source>
</evidence>
<evidence type="ECO:0000313" key="2">
    <source>
        <dbReference type="EMBL" id="NJP99401.1"/>
    </source>
</evidence>